<reference evidence="2 3" key="1">
    <citation type="submission" date="2023-11" db="EMBL/GenBank/DDBJ databases">
        <authorList>
            <person name="Xu M."/>
            <person name="Jiang T."/>
        </authorList>
    </citation>
    <scope>NUCLEOTIDE SEQUENCE [LARGE SCALE GENOMIC DNA]</scope>
    <source>
        <strain evidence="2 3">SD</strain>
    </source>
</reference>
<evidence type="ECO:0000313" key="3">
    <source>
        <dbReference type="Proteomes" id="UP001277761"/>
    </source>
</evidence>
<keyword evidence="3" id="KW-1185">Reference proteome</keyword>
<comment type="similarity">
    <text evidence="1">Belongs to the enoyl-CoA hydratase/isomerase family.</text>
</comment>
<dbReference type="Pfam" id="PF00378">
    <property type="entry name" value="ECH_1"/>
    <property type="match status" value="1"/>
</dbReference>
<protein>
    <submittedName>
        <fullName evidence="2">Enoyl-CoA hydratase-related protein</fullName>
    </submittedName>
</protein>
<dbReference type="Gene3D" id="1.10.12.10">
    <property type="entry name" value="Lyase 2-enoyl-coa Hydratase, Chain A, domain 2"/>
    <property type="match status" value="1"/>
</dbReference>
<dbReference type="InterPro" id="IPR029045">
    <property type="entry name" value="ClpP/crotonase-like_dom_sf"/>
</dbReference>
<proteinExistence type="inferred from homology"/>
<sequence>MEFREIDLDVADGIATITLDRPDKLNAFTHRMGAELLAALDRTDADDAVRAVIVTGRGRAFCAGADLSGGGAILHRDEDAFREHGDLDLGGTLARRLLESAKPVIAAINGPAVGVGVSSTLPMDVRLASHDARFGFVFTRRGVVPEAASSWFLPRIVGISRAVEWVLSGRVFEAEEALESGLVRSLHAPDELLPAARALAHEMTDHSAPVANAIARRMLWTMLDGSPADAHRLDSLGLFHLGRTPDAAEGVASFVERRPPRFPMTVSGDLPAYVHEWRAATDQRAPEGATYVVEAPADDPR</sequence>
<dbReference type="RefSeq" id="WP_319954828.1">
    <property type="nucleotide sequence ID" value="NZ_JAXAVX010000007.1"/>
</dbReference>
<evidence type="ECO:0000313" key="2">
    <source>
        <dbReference type="EMBL" id="MDX8152672.1"/>
    </source>
</evidence>
<dbReference type="InterPro" id="IPR014748">
    <property type="entry name" value="Enoyl-CoA_hydra_C"/>
</dbReference>
<dbReference type="Gene3D" id="3.90.226.10">
    <property type="entry name" value="2-enoyl-CoA Hydratase, Chain A, domain 1"/>
    <property type="match status" value="1"/>
</dbReference>
<dbReference type="EMBL" id="JAXAVX010000007">
    <property type="protein sequence ID" value="MDX8152672.1"/>
    <property type="molecule type" value="Genomic_DNA"/>
</dbReference>
<dbReference type="CDD" id="cd06558">
    <property type="entry name" value="crotonase-like"/>
    <property type="match status" value="1"/>
</dbReference>
<evidence type="ECO:0000256" key="1">
    <source>
        <dbReference type="ARBA" id="ARBA00005254"/>
    </source>
</evidence>
<dbReference type="SUPFAM" id="SSF52096">
    <property type="entry name" value="ClpP/crotonase"/>
    <property type="match status" value="1"/>
</dbReference>
<dbReference type="Proteomes" id="UP001277761">
    <property type="component" value="Unassembled WGS sequence"/>
</dbReference>
<name>A0ABU4VMT6_9ACTN</name>
<dbReference type="PANTHER" id="PTHR43684">
    <property type="match status" value="1"/>
</dbReference>
<dbReference type="InterPro" id="IPR001753">
    <property type="entry name" value="Enoyl-CoA_hydra/iso"/>
</dbReference>
<dbReference type="NCBIfam" id="NF006109">
    <property type="entry name" value="PRK08260.1"/>
    <property type="match status" value="1"/>
</dbReference>
<dbReference type="PANTHER" id="PTHR43684:SF4">
    <property type="entry name" value="ENOYL-COA HYDRATASE_ISOMERASE FAMILY PROTEIN (AFU_ORTHOLOGUE AFUA_1G01890)"/>
    <property type="match status" value="1"/>
</dbReference>
<organism evidence="2 3">
    <name type="scientific">Patulibacter brassicae</name>
    <dbReference type="NCBI Taxonomy" id="1705717"/>
    <lineage>
        <taxon>Bacteria</taxon>
        <taxon>Bacillati</taxon>
        <taxon>Actinomycetota</taxon>
        <taxon>Thermoleophilia</taxon>
        <taxon>Solirubrobacterales</taxon>
        <taxon>Patulibacteraceae</taxon>
        <taxon>Patulibacter</taxon>
    </lineage>
</organism>
<accession>A0ABU4VMT6</accession>
<dbReference type="InterPro" id="IPR051053">
    <property type="entry name" value="ECH/Chromodomain_protein"/>
</dbReference>
<gene>
    <name evidence="2" type="ORF">SK069_13785</name>
</gene>
<comment type="caution">
    <text evidence="2">The sequence shown here is derived from an EMBL/GenBank/DDBJ whole genome shotgun (WGS) entry which is preliminary data.</text>
</comment>